<comment type="catalytic activity">
    <reaction evidence="1">
        <text>S-ubiquitinyl-[E2 ubiquitin-conjugating enzyme]-L-cysteine + [acceptor protein]-L-lysine = [E2 ubiquitin-conjugating enzyme]-L-cysteine + N(6)-ubiquitinyl-[acceptor protein]-L-lysine.</text>
        <dbReference type="EC" id="2.3.2.27"/>
    </reaction>
</comment>
<dbReference type="InterPro" id="IPR001841">
    <property type="entry name" value="Znf_RING"/>
</dbReference>
<dbReference type="Proteomes" id="UP000694405">
    <property type="component" value="Chromosome Z"/>
</dbReference>
<dbReference type="GO" id="GO:0000209">
    <property type="term" value="P:protein polyubiquitination"/>
    <property type="evidence" value="ECO:0007669"/>
    <property type="project" value="TreeGrafter"/>
</dbReference>
<dbReference type="PANTHER" id="PTHR46077:SF1">
    <property type="entry name" value="TOP1 BINDING ARGININE_SERINE RICH PROTEIN, E3 UBIQUITIN LIGASE"/>
    <property type="match status" value="1"/>
</dbReference>
<evidence type="ECO:0000256" key="5">
    <source>
        <dbReference type="ARBA" id="ARBA00022771"/>
    </source>
</evidence>
<keyword evidence="3" id="KW-0808">Transferase</keyword>
<evidence type="ECO:0000256" key="9">
    <source>
        <dbReference type="SAM" id="MobiDB-lite"/>
    </source>
</evidence>
<proteinExistence type="predicted"/>
<feature type="compositionally biased region" description="Low complexity" evidence="9">
    <location>
        <begin position="1"/>
        <end position="24"/>
    </location>
</feature>
<dbReference type="PANTHER" id="PTHR46077">
    <property type="entry name" value="E3 UBIQUITIN-PROTEIN LIGASE TOPORS"/>
    <property type="match status" value="1"/>
</dbReference>
<evidence type="ECO:0000256" key="2">
    <source>
        <dbReference type="ARBA" id="ARBA00012483"/>
    </source>
</evidence>
<reference evidence="11" key="2">
    <citation type="submission" date="2025-08" db="UniProtKB">
        <authorList>
            <consortium name="Ensembl"/>
        </authorList>
    </citation>
    <scope>IDENTIFICATION</scope>
</reference>
<dbReference type="Ensembl" id="ENSMUNT00000026813.1">
    <property type="protein sequence ID" value="ENSMUNP00000027734.1"/>
    <property type="gene ID" value="ENSMUNG00000019009.1"/>
</dbReference>
<dbReference type="InterPro" id="IPR017907">
    <property type="entry name" value="Znf_RING_CS"/>
</dbReference>
<evidence type="ECO:0000256" key="1">
    <source>
        <dbReference type="ARBA" id="ARBA00000900"/>
    </source>
</evidence>
<keyword evidence="4" id="KW-0479">Metal-binding</keyword>
<dbReference type="SUPFAM" id="SSF57850">
    <property type="entry name" value="RING/U-box"/>
    <property type="match status" value="1"/>
</dbReference>
<keyword evidence="12" id="KW-1185">Reference proteome</keyword>
<dbReference type="SMART" id="SM00184">
    <property type="entry name" value="RING"/>
    <property type="match status" value="1"/>
</dbReference>
<evidence type="ECO:0000256" key="3">
    <source>
        <dbReference type="ARBA" id="ARBA00022679"/>
    </source>
</evidence>
<reference evidence="11" key="1">
    <citation type="submission" date="2020-03" db="EMBL/GenBank/DDBJ databases">
        <title>Melopsittacus undulatus (budgerigar) genome, bMelUnd1, maternal haplotype with Z.</title>
        <authorList>
            <person name="Gedman G."/>
            <person name="Mountcastle J."/>
            <person name="Haase B."/>
            <person name="Formenti G."/>
            <person name="Wright T."/>
            <person name="Apodaca J."/>
            <person name="Pelan S."/>
            <person name="Chow W."/>
            <person name="Rhie A."/>
            <person name="Howe K."/>
            <person name="Fedrigo O."/>
            <person name="Jarvis E.D."/>
        </authorList>
    </citation>
    <scope>NUCLEOTIDE SEQUENCE [LARGE SCALE GENOMIC DNA]</scope>
</reference>
<sequence length="109" mass="11732">MTDCGPSSSVTPAAAAPGRGSASTLPAPPSPPQPMESMATELEDRCPICLDSWEEASYVLPCLHQFCYPCITRWVDSKPECPPLMPRQCRQCRASSSPACASLGCMRRL</sequence>
<dbReference type="InterPro" id="IPR013083">
    <property type="entry name" value="Znf_RING/FYVE/PHD"/>
</dbReference>
<keyword evidence="8" id="KW-0804">Transcription</keyword>
<evidence type="ECO:0000256" key="4">
    <source>
        <dbReference type="ARBA" id="ARBA00022723"/>
    </source>
</evidence>
<dbReference type="PROSITE" id="PS50089">
    <property type="entry name" value="ZF_RING_2"/>
    <property type="match status" value="1"/>
</dbReference>
<dbReference type="GO" id="GO:0006513">
    <property type="term" value="P:protein monoubiquitination"/>
    <property type="evidence" value="ECO:0007669"/>
    <property type="project" value="TreeGrafter"/>
</dbReference>
<keyword evidence="7" id="KW-0805">Transcription regulation</keyword>
<evidence type="ECO:0000313" key="11">
    <source>
        <dbReference type="Ensembl" id="ENSMUNP00000027734.1"/>
    </source>
</evidence>
<feature type="domain" description="RING-type" evidence="10">
    <location>
        <begin position="46"/>
        <end position="82"/>
    </location>
</feature>
<evidence type="ECO:0000259" key="10">
    <source>
        <dbReference type="PROSITE" id="PS50089"/>
    </source>
</evidence>
<feature type="region of interest" description="Disordered" evidence="9">
    <location>
        <begin position="1"/>
        <end position="39"/>
    </location>
</feature>
<evidence type="ECO:0000256" key="8">
    <source>
        <dbReference type="ARBA" id="ARBA00023163"/>
    </source>
</evidence>
<protein>
    <recommendedName>
        <fullName evidence="2">RING-type E3 ubiquitin transferase</fullName>
        <ecNumber evidence="2">2.3.2.27</ecNumber>
    </recommendedName>
</protein>
<accession>A0A8V5H3B7</accession>
<name>A0A8V5H3B7_MELUD</name>
<dbReference type="GO" id="GO:0008270">
    <property type="term" value="F:zinc ion binding"/>
    <property type="evidence" value="ECO:0007669"/>
    <property type="project" value="UniProtKB-KW"/>
</dbReference>
<evidence type="ECO:0000313" key="12">
    <source>
        <dbReference type="Proteomes" id="UP000694405"/>
    </source>
</evidence>
<dbReference type="AlphaFoldDB" id="A0A8V5H3B7"/>
<keyword evidence="6" id="KW-0862">Zinc</keyword>
<dbReference type="Pfam" id="PF13923">
    <property type="entry name" value="zf-C3HC4_2"/>
    <property type="match status" value="1"/>
</dbReference>
<dbReference type="EC" id="2.3.2.27" evidence="2"/>
<dbReference type="PROSITE" id="PS00518">
    <property type="entry name" value="ZF_RING_1"/>
    <property type="match status" value="1"/>
</dbReference>
<evidence type="ECO:0000256" key="7">
    <source>
        <dbReference type="ARBA" id="ARBA00023015"/>
    </source>
</evidence>
<reference evidence="11" key="3">
    <citation type="submission" date="2025-09" db="UniProtKB">
        <authorList>
            <consortium name="Ensembl"/>
        </authorList>
    </citation>
    <scope>IDENTIFICATION</scope>
</reference>
<evidence type="ECO:0000256" key="6">
    <source>
        <dbReference type="ARBA" id="ARBA00022833"/>
    </source>
</evidence>
<dbReference type="Gene3D" id="3.30.40.10">
    <property type="entry name" value="Zinc/RING finger domain, C3HC4 (zinc finger)"/>
    <property type="match status" value="1"/>
</dbReference>
<dbReference type="GO" id="GO:0061630">
    <property type="term" value="F:ubiquitin protein ligase activity"/>
    <property type="evidence" value="ECO:0007669"/>
    <property type="project" value="UniProtKB-EC"/>
</dbReference>
<keyword evidence="5" id="KW-0863">Zinc-finger</keyword>
<organism evidence="11 12">
    <name type="scientific">Melopsittacus undulatus</name>
    <name type="common">Budgerigar</name>
    <name type="synonym">Psittacus undulatus</name>
    <dbReference type="NCBI Taxonomy" id="13146"/>
    <lineage>
        <taxon>Eukaryota</taxon>
        <taxon>Metazoa</taxon>
        <taxon>Chordata</taxon>
        <taxon>Craniata</taxon>
        <taxon>Vertebrata</taxon>
        <taxon>Euteleostomi</taxon>
        <taxon>Archelosauria</taxon>
        <taxon>Archosauria</taxon>
        <taxon>Dinosauria</taxon>
        <taxon>Saurischia</taxon>
        <taxon>Theropoda</taxon>
        <taxon>Coelurosauria</taxon>
        <taxon>Aves</taxon>
        <taxon>Neognathae</taxon>
        <taxon>Neoaves</taxon>
        <taxon>Telluraves</taxon>
        <taxon>Australaves</taxon>
        <taxon>Psittaciformes</taxon>
        <taxon>Psittaculidae</taxon>
        <taxon>Melopsittacus</taxon>
    </lineage>
</organism>